<keyword evidence="1" id="KW-0472">Membrane</keyword>
<comment type="caution">
    <text evidence="2">The sequence shown here is derived from an EMBL/GenBank/DDBJ whole genome shotgun (WGS) entry which is preliminary data.</text>
</comment>
<sequence>MGYKFWIMRALKVFIGVLILLFIVQLLKQHTIEDSIIFAVTWSFITTSVFIGSRIYQSRKGVECALCNDTPDSGNKNT</sequence>
<feature type="transmembrane region" description="Helical" evidence="1">
    <location>
        <begin position="36"/>
        <end position="56"/>
    </location>
</feature>
<dbReference type="Proteomes" id="UP000317938">
    <property type="component" value="Unassembled WGS sequence"/>
</dbReference>
<keyword evidence="1" id="KW-0812">Transmembrane</keyword>
<feature type="transmembrane region" description="Helical" evidence="1">
    <location>
        <begin position="6"/>
        <end position="24"/>
    </location>
</feature>
<accession>A0ABY3F9M0</accession>
<protein>
    <submittedName>
        <fullName evidence="2">Uncharacterized protein</fullName>
    </submittedName>
</protein>
<keyword evidence="3" id="KW-1185">Reference proteome</keyword>
<organism evidence="2 3">
    <name type="scientific">Pseudoalteromonas neustonica</name>
    <dbReference type="NCBI Taxonomy" id="1840331"/>
    <lineage>
        <taxon>Bacteria</taxon>
        <taxon>Pseudomonadati</taxon>
        <taxon>Pseudomonadota</taxon>
        <taxon>Gammaproteobacteria</taxon>
        <taxon>Alteromonadales</taxon>
        <taxon>Pseudoalteromonadaceae</taxon>
        <taxon>Pseudoalteromonas</taxon>
    </lineage>
</organism>
<gene>
    <name evidence="2" type="ORF">FQP85_18160</name>
</gene>
<proteinExistence type="predicted"/>
<evidence type="ECO:0000313" key="2">
    <source>
        <dbReference type="EMBL" id="TVU80992.1"/>
    </source>
</evidence>
<evidence type="ECO:0000256" key="1">
    <source>
        <dbReference type="SAM" id="Phobius"/>
    </source>
</evidence>
<dbReference type="EMBL" id="VNFF01000020">
    <property type="protein sequence ID" value="TVU80992.1"/>
    <property type="molecule type" value="Genomic_DNA"/>
</dbReference>
<name>A0ABY3F9M0_9GAMM</name>
<evidence type="ECO:0000313" key="3">
    <source>
        <dbReference type="Proteomes" id="UP000317938"/>
    </source>
</evidence>
<keyword evidence="1" id="KW-1133">Transmembrane helix</keyword>
<reference evidence="2 3" key="1">
    <citation type="submission" date="2019-07" db="EMBL/GenBank/DDBJ databases">
        <title>Diversity of Bacteria from Kongsfjorden, Arctic.</title>
        <authorList>
            <person name="Yu Y."/>
        </authorList>
    </citation>
    <scope>NUCLEOTIDE SEQUENCE [LARGE SCALE GENOMIC DNA]</scope>
    <source>
        <strain evidence="2 3">SM1927</strain>
    </source>
</reference>